<feature type="domain" description="Tf2-1-like SH3-like" evidence="1">
    <location>
        <begin position="134"/>
        <end position="195"/>
    </location>
</feature>
<comment type="caution">
    <text evidence="2">The sequence shown here is derived from an EMBL/GenBank/DDBJ whole genome shotgun (WGS) entry which is preliminary data.</text>
</comment>
<evidence type="ECO:0000313" key="3">
    <source>
        <dbReference type="Proteomes" id="UP001064489"/>
    </source>
</evidence>
<organism evidence="2 3">
    <name type="scientific">Acer negundo</name>
    <name type="common">Box elder</name>
    <dbReference type="NCBI Taxonomy" id="4023"/>
    <lineage>
        <taxon>Eukaryota</taxon>
        <taxon>Viridiplantae</taxon>
        <taxon>Streptophyta</taxon>
        <taxon>Embryophyta</taxon>
        <taxon>Tracheophyta</taxon>
        <taxon>Spermatophyta</taxon>
        <taxon>Magnoliopsida</taxon>
        <taxon>eudicotyledons</taxon>
        <taxon>Gunneridae</taxon>
        <taxon>Pentapetalae</taxon>
        <taxon>rosids</taxon>
        <taxon>malvids</taxon>
        <taxon>Sapindales</taxon>
        <taxon>Sapindaceae</taxon>
        <taxon>Hippocastanoideae</taxon>
        <taxon>Acereae</taxon>
        <taxon>Acer</taxon>
    </lineage>
</organism>
<dbReference type="Pfam" id="PF24626">
    <property type="entry name" value="SH3_Tf2-1"/>
    <property type="match status" value="1"/>
</dbReference>
<dbReference type="InterPro" id="IPR050951">
    <property type="entry name" value="Retrovirus_Pol_polyprotein"/>
</dbReference>
<evidence type="ECO:0000259" key="1">
    <source>
        <dbReference type="Pfam" id="PF24626"/>
    </source>
</evidence>
<dbReference type="GO" id="GO:0003676">
    <property type="term" value="F:nucleic acid binding"/>
    <property type="evidence" value="ECO:0007669"/>
    <property type="project" value="InterPro"/>
</dbReference>
<dbReference type="PANTHER" id="PTHR37984">
    <property type="entry name" value="PROTEIN CBG26694"/>
    <property type="match status" value="1"/>
</dbReference>
<protein>
    <recommendedName>
        <fullName evidence="1">Tf2-1-like SH3-like domain-containing protein</fullName>
    </recommendedName>
</protein>
<dbReference type="InterPro" id="IPR056924">
    <property type="entry name" value="SH3_Tf2-1"/>
</dbReference>
<dbReference type="PANTHER" id="PTHR37984:SF5">
    <property type="entry name" value="PROTEIN NYNRIN-LIKE"/>
    <property type="match status" value="1"/>
</dbReference>
<dbReference type="InterPro" id="IPR012337">
    <property type="entry name" value="RNaseH-like_sf"/>
</dbReference>
<reference evidence="2" key="1">
    <citation type="journal article" date="2022" name="Plant J.">
        <title>Strategies of tolerance reflected in two North American maple genomes.</title>
        <authorList>
            <person name="McEvoy S.L."/>
            <person name="Sezen U.U."/>
            <person name="Trouern-Trend A."/>
            <person name="McMahon S.M."/>
            <person name="Schaberg P.G."/>
            <person name="Yang J."/>
            <person name="Wegrzyn J.L."/>
            <person name="Swenson N.G."/>
        </authorList>
    </citation>
    <scope>NUCLEOTIDE SEQUENCE</scope>
    <source>
        <strain evidence="2">91603</strain>
    </source>
</reference>
<dbReference type="Gene3D" id="3.30.420.10">
    <property type="entry name" value="Ribonuclease H-like superfamily/Ribonuclease H"/>
    <property type="match status" value="1"/>
</dbReference>
<sequence length="257" mass="28878">MGYLRQSFLTGTLVSSVTSGGAFGKMVNTRLDFSSAYHPQTDGQTEVVNPALGDLLRCLVGDNVRSWDLKLSQAEFAHNHAINRSSGFSPFQVVYTLVPRSPLDLLPLPSRTRSGEKYKLAVDKKRRHLEFNVGDFVWAILTKDRFAVGEYNKLAAKKIGSLEILEKINPNAYRLKLPSHIRTHDMFNVKHLIPFLGDSYSDDAVENSRTNFLQPGENDAVAMEHMALEYMEGWDRKKTKKKGQFNLTSPGVGVRMT</sequence>
<proteinExistence type="predicted"/>
<name>A0AAD5I827_ACENE</name>
<evidence type="ECO:0000313" key="2">
    <source>
        <dbReference type="EMBL" id="KAI9156095.1"/>
    </source>
</evidence>
<gene>
    <name evidence="2" type="ORF">LWI28_000413</name>
</gene>
<reference evidence="2" key="2">
    <citation type="submission" date="2023-02" db="EMBL/GenBank/DDBJ databases">
        <authorList>
            <person name="Swenson N.G."/>
            <person name="Wegrzyn J.L."/>
            <person name="Mcevoy S.L."/>
        </authorList>
    </citation>
    <scope>NUCLEOTIDE SEQUENCE</scope>
    <source>
        <strain evidence="2">91603</strain>
        <tissue evidence="2">Leaf</tissue>
    </source>
</reference>
<dbReference type="AlphaFoldDB" id="A0AAD5I827"/>
<dbReference type="EMBL" id="JAJSOW010000107">
    <property type="protein sequence ID" value="KAI9156095.1"/>
    <property type="molecule type" value="Genomic_DNA"/>
</dbReference>
<dbReference type="Proteomes" id="UP001064489">
    <property type="component" value="Chromosome 12"/>
</dbReference>
<dbReference type="InterPro" id="IPR036397">
    <property type="entry name" value="RNaseH_sf"/>
</dbReference>
<keyword evidence="3" id="KW-1185">Reference proteome</keyword>
<accession>A0AAD5I827</accession>
<dbReference type="SUPFAM" id="SSF53098">
    <property type="entry name" value="Ribonuclease H-like"/>
    <property type="match status" value="1"/>
</dbReference>